<organism evidence="1 2">
    <name type="scientific">Durusdinium trenchii</name>
    <dbReference type="NCBI Taxonomy" id="1381693"/>
    <lineage>
        <taxon>Eukaryota</taxon>
        <taxon>Sar</taxon>
        <taxon>Alveolata</taxon>
        <taxon>Dinophyceae</taxon>
        <taxon>Suessiales</taxon>
        <taxon>Symbiodiniaceae</taxon>
        <taxon>Durusdinium</taxon>
    </lineage>
</organism>
<reference evidence="1 2" key="1">
    <citation type="submission" date="2024-02" db="EMBL/GenBank/DDBJ databases">
        <authorList>
            <person name="Chen Y."/>
            <person name="Shah S."/>
            <person name="Dougan E. K."/>
            <person name="Thang M."/>
            <person name="Chan C."/>
        </authorList>
    </citation>
    <scope>NUCLEOTIDE SEQUENCE [LARGE SCALE GENOMIC DNA]</scope>
</reference>
<gene>
    <name evidence="1" type="ORF">CCMP2556_LOCUS13983</name>
</gene>
<comment type="caution">
    <text evidence="1">The sequence shown here is derived from an EMBL/GenBank/DDBJ whole genome shotgun (WGS) entry which is preliminary data.</text>
</comment>
<keyword evidence="2" id="KW-1185">Reference proteome</keyword>
<dbReference type="EMBL" id="CAXAMN010007068">
    <property type="protein sequence ID" value="CAK9020232.1"/>
    <property type="molecule type" value="Genomic_DNA"/>
</dbReference>
<feature type="non-terminal residue" evidence="1">
    <location>
        <position position="158"/>
    </location>
</feature>
<protein>
    <submittedName>
        <fullName evidence="1">Uncharacterized protein</fullName>
    </submittedName>
</protein>
<proteinExistence type="predicted"/>
<name>A0ABP0K0E3_9DINO</name>
<evidence type="ECO:0000313" key="1">
    <source>
        <dbReference type="EMBL" id="CAK9020232.1"/>
    </source>
</evidence>
<dbReference type="Proteomes" id="UP001642484">
    <property type="component" value="Unassembled WGS sequence"/>
</dbReference>
<evidence type="ECO:0000313" key="2">
    <source>
        <dbReference type="Proteomes" id="UP001642484"/>
    </source>
</evidence>
<accession>A0ABP0K0E3</accession>
<sequence length="158" mass="17456">MATYGMGELAREAAELLEQREGTKAGSARLVVRDTLWAEGQPGQGSVELDGTTWRLWDYQEDVMMTEDLAALLHLPEVSIERRQCVTITIAAMVEWKEKSRRPSVEQVQTRAQSLRLEQTRLAVDAANTIGEAEEMVAAPHYSSPREGLSLVGGLPFG</sequence>